<dbReference type="Gene3D" id="3.40.1170.60">
    <property type="match status" value="1"/>
</dbReference>
<dbReference type="Proteomes" id="UP000011866">
    <property type="component" value="Chromosome"/>
</dbReference>
<dbReference type="GO" id="GO:0006281">
    <property type="term" value="P:DNA repair"/>
    <property type="evidence" value="ECO:0007669"/>
    <property type="project" value="InterPro"/>
</dbReference>
<dbReference type="CDD" id="cd03468">
    <property type="entry name" value="PolY_like"/>
    <property type="match status" value="1"/>
</dbReference>
<reference evidence="4 5" key="1">
    <citation type="journal article" date="2013" name="Genome Announc.">
        <title>Genome Sequence of Thalassolituus oleivorans MIL-1 (DSM 14913T).</title>
        <authorList>
            <person name="Golyshin P.N."/>
            <person name="Werner J."/>
            <person name="Chernikova T.N."/>
            <person name="Tran H."/>
            <person name="Ferrer M."/>
            <person name="Yakimov M.M."/>
            <person name="Teeling H."/>
            <person name="Golyshina O.V."/>
        </authorList>
    </citation>
    <scope>NUCLEOTIDE SEQUENCE [LARGE SCALE GENOMIC DNA]</scope>
    <source>
        <strain evidence="4 5">MIL-1</strain>
    </source>
</reference>
<dbReference type="AlphaFoldDB" id="M5DUJ2"/>
<keyword evidence="5" id="KW-1185">Reference proteome</keyword>
<keyword evidence="2" id="KW-0227">DNA damage</keyword>
<dbReference type="InterPro" id="IPR001126">
    <property type="entry name" value="UmuC"/>
</dbReference>
<gene>
    <name evidence="4" type="ORF">TOL_2823</name>
</gene>
<dbReference type="KEGG" id="tol:TOL_2823"/>
<dbReference type="EMBL" id="HF680312">
    <property type="protein sequence ID" value="CCU73219.1"/>
    <property type="molecule type" value="Genomic_DNA"/>
</dbReference>
<dbReference type="InterPro" id="IPR050356">
    <property type="entry name" value="SulA_CellDiv_inhibitor"/>
</dbReference>
<dbReference type="Gene3D" id="3.30.70.270">
    <property type="match status" value="1"/>
</dbReference>
<dbReference type="PANTHER" id="PTHR35369:SF2">
    <property type="entry name" value="BLR3025 PROTEIN"/>
    <property type="match status" value="1"/>
</dbReference>
<protein>
    <recommendedName>
        <fullName evidence="3">UmuC domain-containing protein</fullName>
    </recommendedName>
</protein>
<proteinExistence type="inferred from homology"/>
<dbReference type="InterPro" id="IPR043128">
    <property type="entry name" value="Rev_trsase/Diguanyl_cyclase"/>
</dbReference>
<dbReference type="PATRIC" id="fig|1298593.3.peg.2725"/>
<organism evidence="4 5">
    <name type="scientific">Thalassolituus oleivorans MIL-1</name>
    <dbReference type="NCBI Taxonomy" id="1298593"/>
    <lineage>
        <taxon>Bacteria</taxon>
        <taxon>Pseudomonadati</taxon>
        <taxon>Pseudomonadota</taxon>
        <taxon>Gammaproteobacteria</taxon>
        <taxon>Oceanospirillales</taxon>
        <taxon>Oceanospirillaceae</taxon>
        <taxon>Thalassolituus</taxon>
    </lineage>
</organism>
<sequence length="491" mass="56604">MVMRSRVNPQKAQGWLYLYFPSFYRHSLLSLASEPLAILHGQGHHIIDHNISAEKAGITLDMPLASALYSCPNLITHTLDSSRLQHLLQQRALWAYQFSAQVSPDTQYAEQGHAGLWLEAGSMLRLFGGLEAFWRHIDDACRQQEWPVQLAAGLTPLAARLLARANKGFPSLEHATINSALQALPLLQLDFNAADTLALQRLGINTLGELLRLPLAELGRRINPNLVHTLQQLSGSKKHTLMQFKPPLNFHDNALFMYEVEHRNGLLFPLSRLLESLSGFLHHRQLSTRWLKLRLQHAEPPDTYWQFELVRPEYRHSELLNVCRYQLERKQLRAPVRELHLSVTRFLDRKAEQGGCLQDADTQATVYQVRDDAALLNRLQARLDEEQVQCLKATADPRPEKAWQTYSLQQAQHKTTQSIQARHAKRPLWLLPKPHPCPPPEHILHGPERIASGWWDDHAIRRDYYQVLCRQQLIWVFRDDHGQWFVHGYFG</sequence>
<evidence type="ECO:0000259" key="3">
    <source>
        <dbReference type="Pfam" id="PF00817"/>
    </source>
</evidence>
<evidence type="ECO:0000256" key="2">
    <source>
        <dbReference type="ARBA" id="ARBA00022763"/>
    </source>
</evidence>
<evidence type="ECO:0000313" key="5">
    <source>
        <dbReference type="Proteomes" id="UP000011866"/>
    </source>
</evidence>
<dbReference type="HOGENOM" id="CLU_028184_0_1_6"/>
<dbReference type="PANTHER" id="PTHR35369">
    <property type="entry name" value="BLR3025 PROTEIN-RELATED"/>
    <property type="match status" value="1"/>
</dbReference>
<evidence type="ECO:0000256" key="1">
    <source>
        <dbReference type="ARBA" id="ARBA00010945"/>
    </source>
</evidence>
<dbReference type="STRING" id="187493.CN03_04300"/>
<feature type="domain" description="UmuC" evidence="3">
    <location>
        <begin position="29"/>
        <end position="163"/>
    </location>
</feature>
<evidence type="ECO:0000313" key="4">
    <source>
        <dbReference type="EMBL" id="CCU73219.1"/>
    </source>
</evidence>
<comment type="similarity">
    <text evidence="1">Belongs to the DNA polymerase type-Y family.</text>
</comment>
<dbReference type="eggNOG" id="COG0389">
    <property type="taxonomic scope" value="Bacteria"/>
</dbReference>
<accession>M5DUJ2</accession>
<dbReference type="SUPFAM" id="SSF56672">
    <property type="entry name" value="DNA/RNA polymerases"/>
    <property type="match status" value="1"/>
</dbReference>
<name>M5DUJ2_9GAMM</name>
<dbReference type="Pfam" id="PF00817">
    <property type="entry name" value="IMS"/>
    <property type="match status" value="1"/>
</dbReference>
<dbReference type="InterPro" id="IPR043502">
    <property type="entry name" value="DNA/RNA_pol_sf"/>
</dbReference>